<evidence type="ECO:0000313" key="3">
    <source>
        <dbReference type="EMBL" id="MCK8481389.1"/>
    </source>
</evidence>
<dbReference type="Gene3D" id="2.40.128.110">
    <property type="entry name" value="Lipid/polyisoprenoid-binding, YceI-like"/>
    <property type="match status" value="1"/>
</dbReference>
<dbReference type="PANTHER" id="PTHR34406">
    <property type="entry name" value="PROTEIN YCEI"/>
    <property type="match status" value="1"/>
</dbReference>
<protein>
    <submittedName>
        <fullName evidence="3">YceI family protein</fullName>
    </submittedName>
</protein>
<dbReference type="Pfam" id="PF04264">
    <property type="entry name" value="YceI"/>
    <property type="match status" value="1"/>
</dbReference>
<accession>A0ABT0HBH4</accession>
<reference evidence="3" key="1">
    <citation type="submission" date="2022-04" db="EMBL/GenBank/DDBJ databases">
        <authorList>
            <person name="Ren T."/>
        </authorList>
    </citation>
    <scope>NUCLEOTIDE SEQUENCE</scope>
    <source>
        <strain evidence="3">F63249</strain>
    </source>
</reference>
<dbReference type="RefSeq" id="WP_248413304.1">
    <property type="nucleotide sequence ID" value="NZ_JALPQF010000012.1"/>
</dbReference>
<keyword evidence="4" id="KW-1185">Reference proteome</keyword>
<proteinExistence type="predicted"/>
<dbReference type="EMBL" id="JALPQF010000012">
    <property type="protein sequence ID" value="MCK8481389.1"/>
    <property type="molecule type" value="Genomic_DNA"/>
</dbReference>
<feature type="signal peptide" evidence="1">
    <location>
        <begin position="1"/>
        <end position="22"/>
    </location>
</feature>
<dbReference type="SUPFAM" id="SSF101874">
    <property type="entry name" value="YceI-like"/>
    <property type="match status" value="1"/>
</dbReference>
<feature type="domain" description="Lipid/polyisoprenoid-binding YceI-like" evidence="2">
    <location>
        <begin position="25"/>
        <end position="188"/>
    </location>
</feature>
<organism evidence="3 4">
    <name type="scientific">Psychroserpens algicola</name>
    <dbReference type="NCBI Taxonomy" id="1719034"/>
    <lineage>
        <taxon>Bacteria</taxon>
        <taxon>Pseudomonadati</taxon>
        <taxon>Bacteroidota</taxon>
        <taxon>Flavobacteriia</taxon>
        <taxon>Flavobacteriales</taxon>
        <taxon>Flavobacteriaceae</taxon>
        <taxon>Psychroserpens</taxon>
    </lineage>
</organism>
<keyword evidence="1" id="KW-0732">Signal</keyword>
<dbReference type="SMART" id="SM00867">
    <property type="entry name" value="YceI"/>
    <property type="match status" value="1"/>
</dbReference>
<dbReference type="Proteomes" id="UP001203687">
    <property type="component" value="Unassembled WGS sequence"/>
</dbReference>
<evidence type="ECO:0000259" key="2">
    <source>
        <dbReference type="SMART" id="SM00867"/>
    </source>
</evidence>
<dbReference type="PANTHER" id="PTHR34406:SF1">
    <property type="entry name" value="PROTEIN YCEI"/>
    <property type="match status" value="1"/>
</dbReference>
<sequence>MKLKVQLLVCIFTICLMATTNAQEKLQISTAKSEIKWSGEYTFYFGGHNGTISFSEGYFEKTNEVITGGEFIIDMNSIVCDDIDTKDANESLVNHLKDPDFFDVDKFPKATLQITSVEYYDNAQMKIYANLIIKGITKPISFNAEVDYESQQMTTKFKIDRMLWDISYNSKMRDGAISDAIGFEVKLSL</sequence>
<evidence type="ECO:0000313" key="4">
    <source>
        <dbReference type="Proteomes" id="UP001203687"/>
    </source>
</evidence>
<feature type="chain" id="PRO_5047055821" evidence="1">
    <location>
        <begin position="23"/>
        <end position="189"/>
    </location>
</feature>
<evidence type="ECO:0000256" key="1">
    <source>
        <dbReference type="SAM" id="SignalP"/>
    </source>
</evidence>
<comment type="caution">
    <text evidence="3">The sequence shown here is derived from an EMBL/GenBank/DDBJ whole genome shotgun (WGS) entry which is preliminary data.</text>
</comment>
<name>A0ABT0HBH4_9FLAO</name>
<dbReference type="InterPro" id="IPR007372">
    <property type="entry name" value="Lipid/polyisoprenoid-bd_YceI"/>
</dbReference>
<dbReference type="InterPro" id="IPR036761">
    <property type="entry name" value="TTHA0802/YceI-like_sf"/>
</dbReference>
<gene>
    <name evidence="3" type="ORF">MUY34_12215</name>
</gene>